<proteinExistence type="predicted"/>
<feature type="compositionally biased region" description="Basic residues" evidence="1">
    <location>
        <begin position="10"/>
        <end position="25"/>
    </location>
</feature>
<dbReference type="EMBL" id="BPLQ01003924">
    <property type="protein sequence ID" value="GIY04370.1"/>
    <property type="molecule type" value="Genomic_DNA"/>
</dbReference>
<dbReference type="AlphaFoldDB" id="A0AAV4Q8Q0"/>
<gene>
    <name evidence="2" type="ORF">CDAR_531161</name>
</gene>
<evidence type="ECO:0000256" key="1">
    <source>
        <dbReference type="SAM" id="MobiDB-lite"/>
    </source>
</evidence>
<feature type="region of interest" description="Disordered" evidence="1">
    <location>
        <begin position="1"/>
        <end position="36"/>
    </location>
</feature>
<accession>A0AAV4Q8Q0</accession>
<name>A0AAV4Q8Q0_9ARAC</name>
<evidence type="ECO:0000313" key="3">
    <source>
        <dbReference type="Proteomes" id="UP001054837"/>
    </source>
</evidence>
<comment type="caution">
    <text evidence="2">The sequence shown here is derived from an EMBL/GenBank/DDBJ whole genome shotgun (WGS) entry which is preliminary data.</text>
</comment>
<evidence type="ECO:0000313" key="2">
    <source>
        <dbReference type="EMBL" id="GIY04370.1"/>
    </source>
</evidence>
<keyword evidence="3" id="KW-1185">Reference proteome</keyword>
<sequence>MALQPCNKKATQRRRKNKQKKRHHSRTFERFTPSTPTREDGLCFSKKRFHIQTKGIECGNSSRTITWGGICDMLGPEGSDVIHYSLTVTIKVTIENNKSSFGQHVSFLQEITAEVGPFFTALYLPLKALKVRHRGAHKCGFITNSGKGRQSFSLCISCYPPD</sequence>
<dbReference type="Proteomes" id="UP001054837">
    <property type="component" value="Unassembled WGS sequence"/>
</dbReference>
<reference evidence="2 3" key="1">
    <citation type="submission" date="2021-06" db="EMBL/GenBank/DDBJ databases">
        <title>Caerostris darwini draft genome.</title>
        <authorList>
            <person name="Kono N."/>
            <person name="Arakawa K."/>
        </authorList>
    </citation>
    <scope>NUCLEOTIDE SEQUENCE [LARGE SCALE GENOMIC DNA]</scope>
</reference>
<organism evidence="2 3">
    <name type="scientific">Caerostris darwini</name>
    <dbReference type="NCBI Taxonomy" id="1538125"/>
    <lineage>
        <taxon>Eukaryota</taxon>
        <taxon>Metazoa</taxon>
        <taxon>Ecdysozoa</taxon>
        <taxon>Arthropoda</taxon>
        <taxon>Chelicerata</taxon>
        <taxon>Arachnida</taxon>
        <taxon>Araneae</taxon>
        <taxon>Araneomorphae</taxon>
        <taxon>Entelegynae</taxon>
        <taxon>Araneoidea</taxon>
        <taxon>Araneidae</taxon>
        <taxon>Caerostris</taxon>
    </lineage>
</organism>
<protein>
    <submittedName>
        <fullName evidence="2">Uncharacterized protein</fullName>
    </submittedName>
</protein>